<dbReference type="GO" id="GO:1990281">
    <property type="term" value="C:efflux pump complex"/>
    <property type="evidence" value="ECO:0007669"/>
    <property type="project" value="TreeGrafter"/>
</dbReference>
<evidence type="ECO:0000256" key="4">
    <source>
        <dbReference type="ARBA" id="ARBA00023136"/>
    </source>
</evidence>
<keyword evidence="4" id="KW-0472">Membrane</keyword>
<evidence type="ECO:0000256" key="2">
    <source>
        <dbReference type="ARBA" id="ARBA00022452"/>
    </source>
</evidence>
<keyword evidence="2" id="KW-1134">Transmembrane beta strand</keyword>
<protein>
    <submittedName>
        <fullName evidence="6">Outer membrane protein</fullName>
    </submittedName>
</protein>
<dbReference type="KEGG" id="dsf:UWK_02169"/>
<dbReference type="Proteomes" id="UP000011721">
    <property type="component" value="Chromosome"/>
</dbReference>
<keyword evidence="7" id="KW-1185">Reference proteome</keyword>
<evidence type="ECO:0000256" key="1">
    <source>
        <dbReference type="ARBA" id="ARBA00004442"/>
    </source>
</evidence>
<dbReference type="GO" id="GO:0015288">
    <property type="term" value="F:porin activity"/>
    <property type="evidence" value="ECO:0007669"/>
    <property type="project" value="TreeGrafter"/>
</dbReference>
<dbReference type="GO" id="GO:0009279">
    <property type="term" value="C:cell outer membrane"/>
    <property type="evidence" value="ECO:0007669"/>
    <property type="project" value="UniProtKB-SubCell"/>
</dbReference>
<evidence type="ECO:0000256" key="3">
    <source>
        <dbReference type="ARBA" id="ARBA00022692"/>
    </source>
</evidence>
<dbReference type="SUPFAM" id="SSF56954">
    <property type="entry name" value="Outer membrane efflux proteins (OEP)"/>
    <property type="match status" value="1"/>
</dbReference>
<comment type="subcellular location">
    <subcellularLocation>
        <location evidence="1">Cell outer membrane</location>
    </subcellularLocation>
</comment>
<reference evidence="7" key="1">
    <citation type="journal article" date="2013" name="Stand. Genomic Sci.">
        <title>Complete genome sequence of Desulfocapsa sulfexigens, a marine deltaproteobacterium specialized in disproportionating inorganic sulfur compounds.</title>
        <authorList>
            <person name="Finster K.W."/>
            <person name="Kjeldsen K.U."/>
            <person name="Kube M."/>
            <person name="Reinhardt R."/>
            <person name="Mussmann M."/>
            <person name="Amann R."/>
            <person name="Schreiber L."/>
        </authorList>
    </citation>
    <scope>NUCLEOTIDE SEQUENCE [LARGE SCALE GENOMIC DNA]</scope>
    <source>
        <strain evidence="7">DSM 10523 / SB164P1</strain>
    </source>
</reference>
<dbReference type="Gene3D" id="1.20.1600.10">
    <property type="entry name" value="Outer membrane efflux proteins (OEP)"/>
    <property type="match status" value="1"/>
</dbReference>
<evidence type="ECO:0000313" key="6">
    <source>
        <dbReference type="EMBL" id="AGF78710.1"/>
    </source>
</evidence>
<evidence type="ECO:0000256" key="5">
    <source>
        <dbReference type="ARBA" id="ARBA00023237"/>
    </source>
</evidence>
<gene>
    <name evidence="6" type="ordered locus">UWK_02169</name>
</gene>
<dbReference type="eggNOG" id="COG1538">
    <property type="taxonomic scope" value="Bacteria"/>
</dbReference>
<dbReference type="InterPro" id="IPR051906">
    <property type="entry name" value="TolC-like"/>
</dbReference>
<dbReference type="PANTHER" id="PTHR30026:SF20">
    <property type="entry name" value="OUTER MEMBRANE PROTEIN TOLC"/>
    <property type="match status" value="1"/>
</dbReference>
<evidence type="ECO:0000313" key="7">
    <source>
        <dbReference type="Proteomes" id="UP000011721"/>
    </source>
</evidence>
<dbReference type="EMBL" id="CP003985">
    <property type="protein sequence ID" value="AGF78710.1"/>
    <property type="molecule type" value="Genomic_DNA"/>
</dbReference>
<keyword evidence="3" id="KW-0812">Transmembrane</keyword>
<dbReference type="STRING" id="1167006.UWK_02169"/>
<organism evidence="6 7">
    <name type="scientific">Desulfocapsa sulfexigens (strain DSM 10523 / SB164P1)</name>
    <dbReference type="NCBI Taxonomy" id="1167006"/>
    <lineage>
        <taxon>Bacteria</taxon>
        <taxon>Pseudomonadati</taxon>
        <taxon>Thermodesulfobacteriota</taxon>
        <taxon>Desulfobulbia</taxon>
        <taxon>Desulfobulbales</taxon>
        <taxon>Desulfocapsaceae</taxon>
        <taxon>Desulfocapsa</taxon>
    </lineage>
</organism>
<keyword evidence="5" id="KW-0998">Cell outer membrane</keyword>
<dbReference type="AlphaFoldDB" id="M1PGC8"/>
<dbReference type="PANTHER" id="PTHR30026">
    <property type="entry name" value="OUTER MEMBRANE PROTEIN TOLC"/>
    <property type="match status" value="1"/>
</dbReference>
<name>M1PGC8_DESSD</name>
<proteinExistence type="predicted"/>
<sequence>MEYSSFSVSVVVSLCLLAAGCSPTHYREQSDQNAYTIIKQKQQQALGHQEEFNIESPEETLRVRLLLDQNLPYADSSSLGSSYLKEIEHWPEKRTRPVPERDRLQTAATPLSLTLIEALQIAAHNSREYQASKEDLFRMALDLDFERDAFRNTLSGQVYGQYTDGHIGAEESVVSGSEASAATSLSRTFQNGATFTTRVGFDLVQLLQPTKLFSRSFFGDASITIPLFRGSGQHIVTEPLTQAEREVLYGVWRFERYKKEFVTDLIESYFTVFNSEDQVHNLEENYKGLVQASRRAQRLAEAGKTPQAQVDQAIQNELRARDRWIVSRQTFERDLDLFAIKIGLPTDVDIALNREEFNTLKEYINTRLAHLFTIDEMALSLPFDAPIVLVPPTSKDRGPLEQEPDDAIRTALANRLDLRIKQGRVYDAQRKVVVAADQLGPELSLFGSVSVGERRSLSDASLNSNNRIDFSNGIYTSLLTLDLPLERTAEASAYRDSYILLERAVRDVQEMEDQIKLQIRNGIRNLEQFRASLKIQYQAVKLAERRVYGASLNLEAGRAEIRDLLEAQEALLSSQNSFTAAMVNYRVAEIRMQSDLGILQVDSNGLWHEHIPGENSDALTQ</sequence>
<dbReference type="GO" id="GO:0015562">
    <property type="term" value="F:efflux transmembrane transporter activity"/>
    <property type="evidence" value="ECO:0007669"/>
    <property type="project" value="InterPro"/>
</dbReference>
<dbReference type="RefSeq" id="WP_015404398.1">
    <property type="nucleotide sequence ID" value="NC_020304.1"/>
</dbReference>
<accession>M1PGC8</accession>
<dbReference type="HOGENOM" id="CLU_447412_0_0_7"/>